<dbReference type="Pfam" id="PF13377">
    <property type="entry name" value="Peripla_BP_3"/>
    <property type="match status" value="1"/>
</dbReference>
<dbReference type="Pfam" id="PF00356">
    <property type="entry name" value="LacI"/>
    <property type="match status" value="1"/>
</dbReference>
<keyword evidence="2" id="KW-1185">Reference proteome</keyword>
<dbReference type="CDD" id="cd01392">
    <property type="entry name" value="HTH_LacI"/>
    <property type="match status" value="1"/>
</dbReference>
<dbReference type="Gene3D" id="1.10.260.40">
    <property type="entry name" value="lambda repressor-like DNA-binding domains"/>
    <property type="match status" value="1"/>
</dbReference>
<dbReference type="Proteomes" id="UP000093501">
    <property type="component" value="Unassembled WGS sequence"/>
</dbReference>
<dbReference type="SMART" id="SM00354">
    <property type="entry name" value="HTH_LACI"/>
    <property type="match status" value="1"/>
</dbReference>
<dbReference type="Gene3D" id="3.40.50.2300">
    <property type="match status" value="2"/>
</dbReference>
<dbReference type="InterPro" id="IPR046335">
    <property type="entry name" value="LacI/GalR-like_sensor"/>
</dbReference>
<dbReference type="EMBL" id="MBQD01000011">
    <property type="protein sequence ID" value="OCL36614.1"/>
    <property type="molecule type" value="Genomic_DNA"/>
</dbReference>
<reference evidence="2" key="1">
    <citation type="submission" date="2016-07" db="EMBL/GenBank/DDBJ databases">
        <authorList>
            <person name="Florea S."/>
            <person name="Webb J.S."/>
            <person name="Jaromczyk J."/>
            <person name="Schardl C.L."/>
        </authorList>
    </citation>
    <scope>NUCLEOTIDE SEQUENCE [LARGE SCALE GENOMIC DNA]</scope>
    <source>
        <strain evidence="2">IPBSL-7</strain>
    </source>
</reference>
<dbReference type="PANTHER" id="PTHR30146">
    <property type="entry name" value="LACI-RELATED TRANSCRIPTIONAL REPRESSOR"/>
    <property type="match status" value="1"/>
</dbReference>
<comment type="caution">
    <text evidence="1">The sequence shown here is derived from an EMBL/GenBank/DDBJ whole genome shotgun (WGS) entry which is preliminary data.</text>
</comment>
<dbReference type="InterPro" id="IPR010982">
    <property type="entry name" value="Lambda_DNA-bd_dom_sf"/>
</dbReference>
<gene>
    <name evidence="1" type="ORF">BCR15_01795</name>
</gene>
<dbReference type="AlphaFoldDB" id="A0A1C0AQE8"/>
<dbReference type="PANTHER" id="PTHR30146:SF109">
    <property type="entry name" value="HTH-TYPE TRANSCRIPTIONAL REGULATOR GALS"/>
    <property type="match status" value="1"/>
</dbReference>
<dbReference type="GO" id="GO:0000976">
    <property type="term" value="F:transcription cis-regulatory region binding"/>
    <property type="evidence" value="ECO:0007669"/>
    <property type="project" value="TreeGrafter"/>
</dbReference>
<name>A0A1C0AQE8_9ACTN</name>
<organism evidence="1 2">
    <name type="scientific">Tessaracoccus lapidicaptus</name>
    <dbReference type="NCBI Taxonomy" id="1427523"/>
    <lineage>
        <taxon>Bacteria</taxon>
        <taxon>Bacillati</taxon>
        <taxon>Actinomycetota</taxon>
        <taxon>Actinomycetes</taxon>
        <taxon>Propionibacteriales</taxon>
        <taxon>Propionibacteriaceae</taxon>
        <taxon>Tessaracoccus</taxon>
    </lineage>
</organism>
<proteinExistence type="predicted"/>
<sequence length="340" mass="35448">MSVRSTATIADVARQAGVSRAAVSKVIRNAYGVSDDMRRRVEAAITELGYRPSIAARAMRGSSYTLGIELPTLANNFFDTFVRGATSALAASPYQLIIAPAGPDHDNGPRAIQALADRNVDGILAVSPAVAPEWLEALGSSVPLVMIGRHDASDHYDTVVDDDLLGARLATEHLLGLGHRRIAHVTLTPEAESGLPQAPHALRTAGYRAAMERAGLAAQIVHVAPTEEATYRATLALLGADPSPTAIFAGHDELAMGALRAVAESGLTAAQCSVVGYDDTDIAAHPLISLTSVDQSAAEMGRVAVGLLLERIAGRGTPVHHVFSPSLVARASSAQCAGRH</sequence>
<evidence type="ECO:0000313" key="1">
    <source>
        <dbReference type="EMBL" id="OCL36614.1"/>
    </source>
</evidence>
<dbReference type="InterPro" id="IPR028082">
    <property type="entry name" value="Peripla_BP_I"/>
</dbReference>
<evidence type="ECO:0000313" key="2">
    <source>
        <dbReference type="Proteomes" id="UP000093501"/>
    </source>
</evidence>
<dbReference type="SUPFAM" id="SSF53822">
    <property type="entry name" value="Periplasmic binding protein-like I"/>
    <property type="match status" value="1"/>
</dbReference>
<dbReference type="CDD" id="cd06267">
    <property type="entry name" value="PBP1_LacI_sugar_binding-like"/>
    <property type="match status" value="1"/>
</dbReference>
<dbReference type="GO" id="GO:0003700">
    <property type="term" value="F:DNA-binding transcription factor activity"/>
    <property type="evidence" value="ECO:0007669"/>
    <property type="project" value="TreeGrafter"/>
</dbReference>
<dbReference type="PROSITE" id="PS00356">
    <property type="entry name" value="HTH_LACI_1"/>
    <property type="match status" value="1"/>
</dbReference>
<dbReference type="PROSITE" id="PS50932">
    <property type="entry name" value="HTH_LACI_2"/>
    <property type="match status" value="1"/>
</dbReference>
<dbReference type="SUPFAM" id="SSF47413">
    <property type="entry name" value="lambda repressor-like DNA-binding domains"/>
    <property type="match status" value="1"/>
</dbReference>
<protein>
    <submittedName>
        <fullName evidence="1">LacI family transcriptional regulator</fullName>
    </submittedName>
</protein>
<dbReference type="RefSeq" id="WP_068751027.1">
    <property type="nucleotide sequence ID" value="NZ_LR214441.1"/>
</dbReference>
<accession>A0A1C0AQE8</accession>
<dbReference type="InterPro" id="IPR000843">
    <property type="entry name" value="HTH_LacI"/>
</dbReference>